<comment type="similarity">
    <text evidence="1 5">Belongs to the iron/ascorbate-dependent oxidoreductase family.</text>
</comment>
<evidence type="ECO:0000313" key="7">
    <source>
        <dbReference type="EMBL" id="GMN53456.1"/>
    </source>
</evidence>
<sequence>MRDPIRPVRYNSNFYLFTSPAANWRDAIFCSMAPNPPMPEDLPVVCRDILMEYSKQVEKLAILFLELPSEALGLNSNYLKDTGRAKGHAFLCHCSPPCPERELTLATSKQAESCFLTVLLQDHIGGPQVLHEDRWIDVHPIPGALVVNRDLLQLVSNDRFKSFEHRVLANHKGPRVSVACFFRTDLHESSMKTYGPIKELLTEESTPKYWETTIKDFVACYNSKGLDGTSVLLQFTL</sequence>
<comment type="caution">
    <text evidence="7">The sequence shown here is derived from an EMBL/GenBank/DDBJ whole genome shotgun (WGS) entry which is preliminary data.</text>
</comment>
<gene>
    <name evidence="7" type="ORF">TIFTF001_022588</name>
</gene>
<dbReference type="EMBL" id="BTGU01000046">
    <property type="protein sequence ID" value="GMN53456.1"/>
    <property type="molecule type" value="Genomic_DNA"/>
</dbReference>
<proteinExistence type="inferred from homology"/>
<reference evidence="7" key="1">
    <citation type="submission" date="2023-07" db="EMBL/GenBank/DDBJ databases">
        <title>draft genome sequence of fig (Ficus carica).</title>
        <authorList>
            <person name="Takahashi T."/>
            <person name="Nishimura K."/>
        </authorList>
    </citation>
    <scope>NUCLEOTIDE SEQUENCE</scope>
</reference>
<dbReference type="Proteomes" id="UP001187192">
    <property type="component" value="Unassembled WGS sequence"/>
</dbReference>
<dbReference type="InterPro" id="IPR044861">
    <property type="entry name" value="IPNS-like_FE2OG_OXY"/>
</dbReference>
<keyword evidence="4 5" id="KW-0408">Iron</keyword>
<organism evidence="7 8">
    <name type="scientific">Ficus carica</name>
    <name type="common">Common fig</name>
    <dbReference type="NCBI Taxonomy" id="3494"/>
    <lineage>
        <taxon>Eukaryota</taxon>
        <taxon>Viridiplantae</taxon>
        <taxon>Streptophyta</taxon>
        <taxon>Embryophyta</taxon>
        <taxon>Tracheophyta</taxon>
        <taxon>Spermatophyta</taxon>
        <taxon>Magnoliopsida</taxon>
        <taxon>eudicotyledons</taxon>
        <taxon>Gunneridae</taxon>
        <taxon>Pentapetalae</taxon>
        <taxon>rosids</taxon>
        <taxon>fabids</taxon>
        <taxon>Rosales</taxon>
        <taxon>Moraceae</taxon>
        <taxon>Ficeae</taxon>
        <taxon>Ficus</taxon>
    </lineage>
</organism>
<evidence type="ECO:0000259" key="6">
    <source>
        <dbReference type="PROSITE" id="PS51471"/>
    </source>
</evidence>
<keyword evidence="3 5" id="KW-0560">Oxidoreductase</keyword>
<dbReference type="Pfam" id="PF03171">
    <property type="entry name" value="2OG-FeII_Oxy"/>
    <property type="match status" value="1"/>
</dbReference>
<dbReference type="GO" id="GO:0051213">
    <property type="term" value="F:dioxygenase activity"/>
    <property type="evidence" value="ECO:0007669"/>
    <property type="project" value="UniProtKB-ARBA"/>
</dbReference>
<name>A0AA88DEN3_FICCA</name>
<evidence type="ECO:0000256" key="5">
    <source>
        <dbReference type="RuleBase" id="RU003682"/>
    </source>
</evidence>
<evidence type="ECO:0000313" key="8">
    <source>
        <dbReference type="Proteomes" id="UP001187192"/>
    </source>
</evidence>
<protein>
    <recommendedName>
        <fullName evidence="6">Fe2OG dioxygenase domain-containing protein</fullName>
    </recommendedName>
</protein>
<feature type="domain" description="Fe2OG dioxygenase" evidence="6">
    <location>
        <begin position="68"/>
        <end position="185"/>
    </location>
</feature>
<evidence type="ECO:0000256" key="1">
    <source>
        <dbReference type="ARBA" id="ARBA00008056"/>
    </source>
</evidence>
<dbReference type="PANTHER" id="PTHR10209:SF859">
    <property type="entry name" value="OS03G0690500 PROTEIN"/>
    <property type="match status" value="1"/>
</dbReference>
<dbReference type="InterPro" id="IPR027443">
    <property type="entry name" value="IPNS-like_sf"/>
</dbReference>
<dbReference type="PANTHER" id="PTHR10209">
    <property type="entry name" value="OXIDOREDUCTASE, 2OG-FE II OXYGENASE FAMILY PROTEIN"/>
    <property type="match status" value="1"/>
</dbReference>
<dbReference type="PROSITE" id="PS51471">
    <property type="entry name" value="FE2OG_OXY"/>
    <property type="match status" value="1"/>
</dbReference>
<dbReference type="Gene3D" id="2.60.120.330">
    <property type="entry name" value="B-lactam Antibiotic, Isopenicillin N Synthase, Chain"/>
    <property type="match status" value="1"/>
</dbReference>
<keyword evidence="8" id="KW-1185">Reference proteome</keyword>
<accession>A0AA88DEN3</accession>
<dbReference type="InterPro" id="IPR005123">
    <property type="entry name" value="Oxoglu/Fe-dep_dioxygenase_dom"/>
</dbReference>
<evidence type="ECO:0000256" key="3">
    <source>
        <dbReference type="ARBA" id="ARBA00023002"/>
    </source>
</evidence>
<evidence type="ECO:0000256" key="2">
    <source>
        <dbReference type="ARBA" id="ARBA00022723"/>
    </source>
</evidence>
<evidence type="ECO:0000256" key="4">
    <source>
        <dbReference type="ARBA" id="ARBA00023004"/>
    </source>
</evidence>
<dbReference type="SUPFAM" id="SSF51197">
    <property type="entry name" value="Clavaminate synthase-like"/>
    <property type="match status" value="1"/>
</dbReference>
<keyword evidence="2 5" id="KW-0479">Metal-binding</keyword>
<dbReference type="AlphaFoldDB" id="A0AA88DEN3"/>
<dbReference type="GO" id="GO:0046872">
    <property type="term" value="F:metal ion binding"/>
    <property type="evidence" value="ECO:0007669"/>
    <property type="project" value="UniProtKB-KW"/>
</dbReference>